<dbReference type="SMART" id="SM00450">
    <property type="entry name" value="RHOD"/>
    <property type="match status" value="1"/>
</dbReference>
<dbReference type="InterPro" id="IPR001763">
    <property type="entry name" value="Rhodanese-like_dom"/>
</dbReference>
<dbReference type="SUPFAM" id="SSF51206">
    <property type="entry name" value="cAMP-binding domain-like"/>
    <property type="match status" value="2"/>
</dbReference>
<dbReference type="Gene3D" id="3.40.250.10">
    <property type="entry name" value="Rhodanese-like domain"/>
    <property type="match status" value="1"/>
</dbReference>
<dbReference type="InterPro" id="IPR018490">
    <property type="entry name" value="cNMP-bd_dom_sf"/>
</dbReference>
<dbReference type="InterPro" id="IPR042095">
    <property type="entry name" value="SUMF_sf"/>
</dbReference>
<protein>
    <submittedName>
        <fullName evidence="5">Phage protein</fullName>
    </submittedName>
</protein>
<dbReference type="Pfam" id="PF00027">
    <property type="entry name" value="cNMP_binding"/>
    <property type="match status" value="1"/>
</dbReference>
<dbReference type="CDD" id="cd00038">
    <property type="entry name" value="CAP_ED"/>
    <property type="match status" value="2"/>
</dbReference>
<dbReference type="SUPFAM" id="SSF52821">
    <property type="entry name" value="Rhodanese/Cell cycle control phosphatase"/>
    <property type="match status" value="1"/>
</dbReference>
<feature type="domain" description="Rhodanese" evidence="4">
    <location>
        <begin position="268"/>
        <end position="355"/>
    </location>
</feature>
<keyword evidence="1" id="KW-0175">Coiled coil</keyword>
<evidence type="ECO:0000256" key="1">
    <source>
        <dbReference type="SAM" id="Coils"/>
    </source>
</evidence>
<dbReference type="InterPro" id="IPR036873">
    <property type="entry name" value="Rhodanese-like_dom_sf"/>
</dbReference>
<dbReference type="InterPro" id="IPR014710">
    <property type="entry name" value="RmlC-like_jellyroll"/>
</dbReference>
<evidence type="ECO:0000313" key="5">
    <source>
        <dbReference type="EMBL" id="VAW73236.1"/>
    </source>
</evidence>
<feature type="coiled-coil region" evidence="1">
    <location>
        <begin position="580"/>
        <end position="762"/>
    </location>
</feature>
<evidence type="ECO:0000259" key="3">
    <source>
        <dbReference type="PROSITE" id="PS50042"/>
    </source>
</evidence>
<feature type="coiled-coil region" evidence="1">
    <location>
        <begin position="789"/>
        <end position="1036"/>
    </location>
</feature>
<feature type="region of interest" description="Disordered" evidence="2">
    <location>
        <begin position="1222"/>
        <end position="1241"/>
    </location>
</feature>
<dbReference type="GO" id="GO:0120147">
    <property type="term" value="F:formylglycine-generating oxidase activity"/>
    <property type="evidence" value="ECO:0007669"/>
    <property type="project" value="TreeGrafter"/>
</dbReference>
<reference evidence="5" key="1">
    <citation type="submission" date="2018-06" db="EMBL/GenBank/DDBJ databases">
        <authorList>
            <person name="Zhirakovskaya E."/>
        </authorList>
    </citation>
    <scope>NUCLEOTIDE SEQUENCE</scope>
</reference>
<dbReference type="Pfam" id="PF03781">
    <property type="entry name" value="FGE-sulfatase"/>
    <property type="match status" value="1"/>
</dbReference>
<dbReference type="PANTHER" id="PTHR23150:SF35">
    <property type="entry name" value="BLL6746 PROTEIN"/>
    <property type="match status" value="1"/>
</dbReference>
<dbReference type="InterPro" id="IPR000595">
    <property type="entry name" value="cNMP-bd_dom"/>
</dbReference>
<dbReference type="InterPro" id="IPR051043">
    <property type="entry name" value="Sulfatase_Mod_Factor_Kinase"/>
</dbReference>
<evidence type="ECO:0000259" key="4">
    <source>
        <dbReference type="PROSITE" id="PS50206"/>
    </source>
</evidence>
<feature type="domain" description="Cyclic nucleotide-binding" evidence="3">
    <location>
        <begin position="18"/>
        <end position="117"/>
    </location>
</feature>
<dbReference type="SUPFAM" id="SSF56436">
    <property type="entry name" value="C-type lectin-like"/>
    <property type="match status" value="1"/>
</dbReference>
<dbReference type="Gene3D" id="2.60.120.10">
    <property type="entry name" value="Jelly Rolls"/>
    <property type="match status" value="2"/>
</dbReference>
<dbReference type="PROSITE" id="PS50042">
    <property type="entry name" value="CNMP_BINDING_3"/>
    <property type="match status" value="2"/>
</dbReference>
<feature type="region of interest" description="Disordered" evidence="2">
    <location>
        <begin position="374"/>
        <end position="394"/>
    </location>
</feature>
<dbReference type="EMBL" id="UOFM01000055">
    <property type="protein sequence ID" value="VAW73236.1"/>
    <property type="molecule type" value="Genomic_DNA"/>
</dbReference>
<proteinExistence type="predicted"/>
<dbReference type="Gene3D" id="6.10.250.3110">
    <property type="match status" value="1"/>
</dbReference>
<dbReference type="InterPro" id="IPR005532">
    <property type="entry name" value="SUMF_dom"/>
</dbReference>
<evidence type="ECO:0000256" key="2">
    <source>
        <dbReference type="SAM" id="MobiDB-lite"/>
    </source>
</evidence>
<feature type="domain" description="Cyclic nucleotide-binding" evidence="3">
    <location>
        <begin position="147"/>
        <end position="251"/>
    </location>
</feature>
<dbReference type="Pfam" id="PF00581">
    <property type="entry name" value="Rhodanese"/>
    <property type="match status" value="1"/>
</dbReference>
<organism evidence="5">
    <name type="scientific">hydrothermal vent metagenome</name>
    <dbReference type="NCBI Taxonomy" id="652676"/>
    <lineage>
        <taxon>unclassified sequences</taxon>
        <taxon>metagenomes</taxon>
        <taxon>ecological metagenomes</taxon>
    </lineage>
</organism>
<dbReference type="SMART" id="SM00100">
    <property type="entry name" value="cNMP"/>
    <property type="match status" value="2"/>
</dbReference>
<dbReference type="Gene3D" id="3.90.1580.10">
    <property type="entry name" value="paralog of FGE (formylglycine-generating enzyme)"/>
    <property type="match status" value="1"/>
</dbReference>
<dbReference type="CDD" id="cd00158">
    <property type="entry name" value="RHOD"/>
    <property type="match status" value="1"/>
</dbReference>
<name>A0A3B0YXV9_9ZZZZ</name>
<gene>
    <name evidence="5" type="ORF">MNBD_GAMMA14-757</name>
</gene>
<dbReference type="InterPro" id="IPR016187">
    <property type="entry name" value="CTDL_fold"/>
</dbReference>
<dbReference type="PANTHER" id="PTHR23150">
    <property type="entry name" value="SULFATASE MODIFYING FACTOR 1, 2"/>
    <property type="match status" value="1"/>
</dbReference>
<sequence length="1533" mass="170042">MGAAKKLLDKKVLKDLVPLNALSAVHLDEISRKAVIETIRSGQYVFKAGDRDYQSVYVMEGKVELVDEGRNVVGSVIGGSEAAHHPLAHKQPRQLSARASGSVTVARVDSSLLDVLLTWDESSGYDVVEIGAEEDGDWMTRMLQSQAFLQLPPSNIHQLLMRLEPVNVRAGDVVVRQDEEGDYFYIVKSGRMAVSRKASIRSKEVLLAELGEGACFGEEALVSSTRRNATVTMLTDGSLMRLSKDNFNELLRAPLVHELDYPQAKAFADKGAEWLDVRLPGEFNNQHIRDSRNFPLSALREQADTLDTDKQYIVCCDTGRRSASGAFILSQRGLDVYTLKNGLMDVPGGAMEGIPEQPEKKVPNQDAEIIPFENDRDTHKKEMPAQRQDSDKADRLNEQLKASEAARNTQQIEVLALQERIELLENSLRDSEARHSDLIQQLEDAQQARESFSETGNQLEKQRTQLVSELERVREDYQQLGQRTSAVAGERDAISRDLEKAHSELDVLQARLDGQQGEVSEQVRELQTQIEALNHELEAEAARRSESETTLASVQKAVSDAADREAELIARQNVLEQRASEQSERLREDFQAEKATLEQQLRAQQDSIGEYEQKLAAQSGECGVLVEKLAGVEAQLAQSQATEHSLNESLEAAQQRIDETEQRIQAELQQEHDALSAEIADLQKSLAEQDQLAEQLQAREQALAEAEKYREEAQQQLALREREFESSLGSAHKAMARAQTDVENLKREQQRLLDRLRKMEGTRDRDRHDHEAEIHRLHKEMQSVADGSAKGLADELEALQAQLNESARLRDDLEVRLGERSAQFEEAQARNEQFEQQLKLAQQSAREAEQQLLDANRLANDEMEIRLNTESGIQQGLREALEASERDRNSHQETITVIKQELEELREAYQQSRQMLESHEDAAGSLDAVQVRLEAVQAERDELASSAEAMKNELDQLRAEAEVHRGLEGMSSEEEADAAESEAVQQAKQNVEIAVRLRTQAEERLERLRQETETQRESLHQEVEQLKAQLSRASEAAAPVVVEGVIPSLDENDPHASNPMLQDMPEAEEDNAPISAVLLDEEAPASPPPVSVQPPTSGLVKGLLAGLIVGAIAGAGLFWWQAELSQSGSSLPATGVQHVTATGAVDRETDNVPAEAADKKETAVAAPVADSTATQETVKQAETVVVVPEETAPAIEKPVEKKPPVTPTIEMRVQDEPVIATPEPEPELETEPVPDVSPLSTNVPDTFPLTRGMPDVPRSTVAATNKIETSETAVDAETTPEIMEEPVIEQPAGRFRDRLSDGGSGPAMVRFHADHFLMGSSDVSPQFDERPQHDVRLGAFAIATHETTFDEYDAFARATGRRLPDDKGWGRAQRPVINVSWEDAQAYVQWLSAQTGVRYRLPTEAEWEFVARSGTMTRFWWGEDVSKNQANCFDCGNADGGKQTSRTGVFSASPWGAYDMAGNVREWVEDCYTPNYSRAPEDGHAVDTGGCTERVMRGGAYSSPSVQLRSASRDRIDAQSRLDNLGFRVARDD</sequence>
<accession>A0A3B0YXV9</accession>
<dbReference type="PROSITE" id="PS50206">
    <property type="entry name" value="RHODANESE_3"/>
    <property type="match status" value="1"/>
</dbReference>